<keyword evidence="3" id="KW-1185">Reference proteome</keyword>
<dbReference type="Proteomes" id="UP000733379">
    <property type="component" value="Unassembled WGS sequence"/>
</dbReference>
<reference evidence="2 3" key="1">
    <citation type="submission" date="2021-06" db="EMBL/GenBank/DDBJ databases">
        <title>Actinomycetes sequencing.</title>
        <authorList>
            <person name="Shan Q."/>
        </authorList>
    </citation>
    <scope>NUCLEOTIDE SEQUENCE [LARGE SCALE GENOMIC DNA]</scope>
    <source>
        <strain evidence="2 3">NEAU-G5</strain>
    </source>
</reference>
<name>A0ABS6BA84_9NOCA</name>
<evidence type="ECO:0000313" key="3">
    <source>
        <dbReference type="Proteomes" id="UP000733379"/>
    </source>
</evidence>
<comment type="caution">
    <text evidence="2">The sequence shown here is derived from an EMBL/GenBank/DDBJ whole genome shotgun (WGS) entry which is preliminary data.</text>
</comment>
<dbReference type="RefSeq" id="WP_215923146.1">
    <property type="nucleotide sequence ID" value="NZ_JAHKNI010000018.1"/>
</dbReference>
<organism evidence="2 3">
    <name type="scientific">Nocardia albiluteola</name>
    <dbReference type="NCBI Taxonomy" id="2842303"/>
    <lineage>
        <taxon>Bacteria</taxon>
        <taxon>Bacillati</taxon>
        <taxon>Actinomycetota</taxon>
        <taxon>Actinomycetes</taxon>
        <taxon>Mycobacteriales</taxon>
        <taxon>Nocardiaceae</taxon>
        <taxon>Nocardia</taxon>
    </lineage>
</organism>
<sequence>MTDEPDGLILPVRPSSRAHCTHVSFPAGTPVRYDPEAWDRTLVMVQQGVLRLTCRSGREADFPAGAIVHLSGLPLASIGAAGHDPVILLLLSPRSTTGRPRCASTSPTKSETGRRLNE</sequence>
<feature type="compositionally biased region" description="Polar residues" evidence="1">
    <location>
        <begin position="95"/>
        <end position="110"/>
    </location>
</feature>
<evidence type="ECO:0000256" key="1">
    <source>
        <dbReference type="SAM" id="MobiDB-lite"/>
    </source>
</evidence>
<accession>A0ABS6BA84</accession>
<evidence type="ECO:0000313" key="2">
    <source>
        <dbReference type="EMBL" id="MBU3067058.1"/>
    </source>
</evidence>
<proteinExistence type="predicted"/>
<protein>
    <submittedName>
        <fullName evidence="2">Uncharacterized protein</fullName>
    </submittedName>
</protein>
<dbReference type="EMBL" id="JAHKNI010000018">
    <property type="protein sequence ID" value="MBU3067058.1"/>
    <property type="molecule type" value="Genomic_DNA"/>
</dbReference>
<gene>
    <name evidence="2" type="ORF">KO481_36750</name>
</gene>
<feature type="region of interest" description="Disordered" evidence="1">
    <location>
        <begin position="95"/>
        <end position="118"/>
    </location>
</feature>